<gene>
    <name evidence="1" type="ORF">AAC691_17400</name>
</gene>
<dbReference type="Proteomes" id="UP001449795">
    <property type="component" value="Chromosome"/>
</dbReference>
<evidence type="ECO:0000313" key="2">
    <source>
        <dbReference type="Proteomes" id="UP001449795"/>
    </source>
</evidence>
<organism evidence="1 2">
    <name type="scientific">Nguyenibacter vanlangensis</name>
    <dbReference type="NCBI Taxonomy" id="1216886"/>
    <lineage>
        <taxon>Bacteria</taxon>
        <taxon>Pseudomonadati</taxon>
        <taxon>Pseudomonadota</taxon>
        <taxon>Alphaproteobacteria</taxon>
        <taxon>Acetobacterales</taxon>
        <taxon>Acetobacteraceae</taxon>
        <taxon>Nguyenibacter</taxon>
    </lineage>
</organism>
<reference evidence="1 2" key="1">
    <citation type="submission" date="2024-04" db="EMBL/GenBank/DDBJ databases">
        <title>Complete genome sequence of Nguyenibacter vanlangesis HBCM-1154, a strain capable of nitrogen fixation, IAA production, and phosphorus solubilization isolated from sugarcane soil.</title>
        <authorList>
            <person name="MY HANH P."/>
        </authorList>
    </citation>
    <scope>NUCLEOTIDE SEQUENCE [LARGE SCALE GENOMIC DNA]</scope>
    <source>
        <strain evidence="1 2">HBCM 1154</strain>
    </source>
</reference>
<keyword evidence="2" id="KW-1185">Reference proteome</keyword>
<name>A0ABZ3D2Z3_9PROT</name>
<proteinExistence type="predicted"/>
<sequence length="586" mass="65003">MTGRRVDFRNWLGGRESEETLLRQSHHVAQKLLNPERRDPIDLFADPADGGVTKIGLVTRQIELLPASVFREDRFLPIVAALQRYPILNVLELHLADLGSRGVGRAMDLTFTAGQPVPAFGDFRRARQAFTRRISRLSSEVNQEFGGRIRLQFAAVEYSRKQRDGSNQFSYHIHANSAAWMEDFDAVVWDEFMAYANEFMGAHVHSSGEVRDAKKYVRYAIKPADLYTASGDELCWLYAQSRRLRAISAYNDFAGVQKAIKASGRKVVAISGGELSLVEKSASLAGHGHDDGLDDDYEREIAAGLHTPAPEPAAPTPAPERADGGGPACNMLLGYTLPSARFSPWKEPHMLVRNYNEYDRSCEELWAQAGNEIVYARQEWDRKGAPHPAVALRIAAWLQEADPEQVERIENELEKELTTFAELEGVLSASDAGKTVTPEESVHDGRPDLVHITRLTVLSPADLNYDKGQDEEERLQNLSSESPSWVRVDRATGEITDRETAHLPELSVVPAVGGIQHNLYVPGPANQVAVLPASALVPRYLRPARPTVTVESAQATVIALPTPPVRPRRTRHFTEAVLDEIYSQAA</sequence>
<dbReference type="EMBL" id="CP152276">
    <property type="protein sequence ID" value="XAE42028.1"/>
    <property type="molecule type" value="Genomic_DNA"/>
</dbReference>
<protein>
    <submittedName>
        <fullName evidence="1">Uncharacterized protein</fullName>
    </submittedName>
</protein>
<accession>A0ABZ3D2Z3</accession>
<evidence type="ECO:0000313" key="1">
    <source>
        <dbReference type="EMBL" id="XAE42028.1"/>
    </source>
</evidence>
<dbReference type="RefSeq" id="WP_342627835.1">
    <property type="nucleotide sequence ID" value="NZ_CP152276.1"/>
</dbReference>